<organism evidence="2 3">
    <name type="scientific">Oricola cellulosilytica</name>
    <dbReference type="NCBI Taxonomy" id="1429082"/>
    <lineage>
        <taxon>Bacteria</taxon>
        <taxon>Pseudomonadati</taxon>
        <taxon>Pseudomonadota</taxon>
        <taxon>Alphaproteobacteria</taxon>
        <taxon>Hyphomicrobiales</taxon>
        <taxon>Ahrensiaceae</taxon>
        <taxon>Oricola</taxon>
    </lineage>
</organism>
<accession>A0A4R0PDY0</accession>
<dbReference type="InterPro" id="IPR029058">
    <property type="entry name" value="AB_hydrolase_fold"/>
</dbReference>
<proteinExistence type="predicted"/>
<name>A0A4R0PDY0_9HYPH</name>
<sequence>MAVAEIGEAHIHFTEAGSGENTMVFSHGLLMSGEMFANQIAHFKDRYRCITFDHRGQGKSSVTKSGYDIDTLTEDAIRLIERLDAAPCHFVGLSMGGMVGMRIALRRPDLLNSLILIDTSAEPEPPENLPRYRLLNLVARWLGVGFVVGRVMPILFGRTFMNDPSRVDERAYWRKELASRDRTGITRAVKGVINRQGILDQISGITARTLIIVGEEDTATVPERSKRMHAAISTSKLAKIPNAGHSSPIESPEAVNAAMENFLAT</sequence>
<evidence type="ECO:0000313" key="2">
    <source>
        <dbReference type="EMBL" id="TCD14963.1"/>
    </source>
</evidence>
<dbReference type="PANTHER" id="PTHR43798:SF29">
    <property type="entry name" value="AB HYDROLASE-1 DOMAIN-CONTAINING PROTEIN"/>
    <property type="match status" value="1"/>
</dbReference>
<feature type="domain" description="AB hydrolase-1" evidence="1">
    <location>
        <begin position="22"/>
        <end position="252"/>
    </location>
</feature>
<reference evidence="2 3" key="1">
    <citation type="journal article" date="2015" name="Antonie Van Leeuwenhoek">
        <title>Oricola cellulosilytica gen. nov., sp. nov., a cellulose-degrading bacterium of the family Phyllobacteriaceae isolated from surface seashore water, and emended descriptions of Mesorhizobium loti and Phyllobacterium myrsinacearum.</title>
        <authorList>
            <person name="Hameed A."/>
            <person name="Shahina M."/>
            <person name="Lai W.A."/>
            <person name="Lin S.Y."/>
            <person name="Young L.S."/>
            <person name="Liu Y.C."/>
            <person name="Hsu Y.H."/>
            <person name="Young C.C."/>
        </authorList>
    </citation>
    <scope>NUCLEOTIDE SEQUENCE [LARGE SCALE GENOMIC DNA]</scope>
    <source>
        <strain evidence="2 3">KCTC 52183</strain>
    </source>
</reference>
<keyword evidence="2" id="KW-0378">Hydrolase</keyword>
<dbReference type="PANTHER" id="PTHR43798">
    <property type="entry name" value="MONOACYLGLYCEROL LIPASE"/>
    <property type="match status" value="1"/>
</dbReference>
<dbReference type="InterPro" id="IPR050266">
    <property type="entry name" value="AB_hydrolase_sf"/>
</dbReference>
<dbReference type="InterPro" id="IPR000073">
    <property type="entry name" value="AB_hydrolase_1"/>
</dbReference>
<comment type="caution">
    <text evidence="2">The sequence shown here is derived from an EMBL/GenBank/DDBJ whole genome shotgun (WGS) entry which is preliminary data.</text>
</comment>
<dbReference type="OrthoDB" id="9785847at2"/>
<evidence type="ECO:0000313" key="3">
    <source>
        <dbReference type="Proteomes" id="UP000291301"/>
    </source>
</evidence>
<dbReference type="Gene3D" id="3.40.50.1820">
    <property type="entry name" value="alpha/beta hydrolase"/>
    <property type="match status" value="1"/>
</dbReference>
<dbReference type="EMBL" id="SJST01000002">
    <property type="protein sequence ID" value="TCD14963.1"/>
    <property type="molecule type" value="Genomic_DNA"/>
</dbReference>
<dbReference type="GO" id="GO:0016787">
    <property type="term" value="F:hydrolase activity"/>
    <property type="evidence" value="ECO:0007669"/>
    <property type="project" value="UniProtKB-KW"/>
</dbReference>
<gene>
    <name evidence="2" type="ORF">E0D97_05260</name>
</gene>
<dbReference type="RefSeq" id="WP_131566306.1">
    <property type="nucleotide sequence ID" value="NZ_JAINFK010000003.1"/>
</dbReference>
<dbReference type="SUPFAM" id="SSF53474">
    <property type="entry name" value="alpha/beta-Hydrolases"/>
    <property type="match status" value="1"/>
</dbReference>
<dbReference type="Proteomes" id="UP000291301">
    <property type="component" value="Unassembled WGS sequence"/>
</dbReference>
<dbReference type="AlphaFoldDB" id="A0A4R0PDY0"/>
<dbReference type="Pfam" id="PF00561">
    <property type="entry name" value="Abhydrolase_1"/>
    <property type="match status" value="1"/>
</dbReference>
<keyword evidence="3" id="KW-1185">Reference proteome</keyword>
<protein>
    <submittedName>
        <fullName evidence="2">Alpha/beta fold hydrolase</fullName>
    </submittedName>
</protein>
<evidence type="ECO:0000259" key="1">
    <source>
        <dbReference type="Pfam" id="PF00561"/>
    </source>
</evidence>
<dbReference type="PRINTS" id="PR00111">
    <property type="entry name" value="ABHYDROLASE"/>
</dbReference>